<keyword evidence="1" id="KW-0812">Transmembrane</keyword>
<evidence type="ECO:0000313" key="2">
    <source>
        <dbReference type="EMBL" id="MFC2927328.1"/>
    </source>
</evidence>
<keyword evidence="1" id="KW-1133">Transmembrane helix</keyword>
<dbReference type="Proteomes" id="UP001595379">
    <property type="component" value="Unassembled WGS sequence"/>
</dbReference>
<comment type="caution">
    <text evidence="2">The sequence shown here is derived from an EMBL/GenBank/DDBJ whole genome shotgun (WGS) entry which is preliminary data.</text>
</comment>
<name>A0ABV7A117_9PROT</name>
<reference evidence="3" key="1">
    <citation type="journal article" date="2019" name="Int. J. Syst. Evol. Microbiol.">
        <title>The Global Catalogue of Microorganisms (GCM) 10K type strain sequencing project: providing services to taxonomists for standard genome sequencing and annotation.</title>
        <authorList>
            <consortium name="The Broad Institute Genomics Platform"/>
            <consortium name="The Broad Institute Genome Sequencing Center for Infectious Disease"/>
            <person name="Wu L."/>
            <person name="Ma J."/>
        </authorList>
    </citation>
    <scope>NUCLEOTIDE SEQUENCE [LARGE SCALE GENOMIC DNA]</scope>
    <source>
        <strain evidence="3">KCTC 52487</strain>
    </source>
</reference>
<protein>
    <recommendedName>
        <fullName evidence="4">AI-2E family transporter</fullName>
    </recommendedName>
</protein>
<keyword evidence="3" id="KW-1185">Reference proteome</keyword>
<sequence length="104" mass="11722">MNDQQKDYSREAILERMSHGRRSQERSRRPIALVLDGLALALLLLTVIGFVFSDVVQLSELFVIAPIFLFLAGRFFNRIPTVLGWVWLALAMIGVVIALAATFF</sequence>
<feature type="transmembrane region" description="Helical" evidence="1">
    <location>
        <begin position="31"/>
        <end position="52"/>
    </location>
</feature>
<accession>A0ABV7A117</accession>
<gene>
    <name evidence="2" type="ORF">ACFOOR_14565</name>
</gene>
<evidence type="ECO:0000313" key="3">
    <source>
        <dbReference type="Proteomes" id="UP001595379"/>
    </source>
</evidence>
<proteinExistence type="predicted"/>
<organism evidence="2 3">
    <name type="scientific">Hyphobacterium vulgare</name>
    <dbReference type="NCBI Taxonomy" id="1736751"/>
    <lineage>
        <taxon>Bacteria</taxon>
        <taxon>Pseudomonadati</taxon>
        <taxon>Pseudomonadota</taxon>
        <taxon>Alphaproteobacteria</taxon>
        <taxon>Maricaulales</taxon>
        <taxon>Maricaulaceae</taxon>
        <taxon>Hyphobacterium</taxon>
    </lineage>
</organism>
<dbReference type="EMBL" id="JBHRSV010000028">
    <property type="protein sequence ID" value="MFC2927328.1"/>
    <property type="molecule type" value="Genomic_DNA"/>
</dbReference>
<feature type="transmembrane region" description="Helical" evidence="1">
    <location>
        <begin position="83"/>
        <end position="103"/>
    </location>
</feature>
<feature type="transmembrane region" description="Helical" evidence="1">
    <location>
        <begin position="58"/>
        <end position="76"/>
    </location>
</feature>
<dbReference type="RefSeq" id="WP_343163314.1">
    <property type="nucleotide sequence ID" value="NZ_JBHRSV010000028.1"/>
</dbReference>
<evidence type="ECO:0008006" key="4">
    <source>
        <dbReference type="Google" id="ProtNLM"/>
    </source>
</evidence>
<keyword evidence="1" id="KW-0472">Membrane</keyword>
<evidence type="ECO:0000256" key="1">
    <source>
        <dbReference type="SAM" id="Phobius"/>
    </source>
</evidence>